<sequence>MEEEHSGEGRKDAAAWEHWVAYTLRFTLPSSRANSNHPLAVLPSMDPSVMGGKSQSPYFPYILRSFQYGDILIRQQKRD</sequence>
<keyword evidence="3" id="KW-1185">Reference proteome</keyword>
<organism evidence="2 3">
    <name type="scientific">Marmota monax</name>
    <name type="common">Woodchuck</name>
    <dbReference type="NCBI Taxonomy" id="9995"/>
    <lineage>
        <taxon>Eukaryota</taxon>
        <taxon>Metazoa</taxon>
        <taxon>Chordata</taxon>
        <taxon>Craniata</taxon>
        <taxon>Vertebrata</taxon>
        <taxon>Euteleostomi</taxon>
        <taxon>Mammalia</taxon>
        <taxon>Eutheria</taxon>
        <taxon>Euarchontoglires</taxon>
        <taxon>Glires</taxon>
        <taxon>Rodentia</taxon>
        <taxon>Sciuromorpha</taxon>
        <taxon>Sciuridae</taxon>
        <taxon>Xerinae</taxon>
        <taxon>Marmotini</taxon>
        <taxon>Marmota</taxon>
    </lineage>
</organism>
<protein>
    <submittedName>
        <fullName evidence="2">Uncharacterized protein</fullName>
    </submittedName>
</protein>
<evidence type="ECO:0000313" key="2">
    <source>
        <dbReference type="EMBL" id="VTJ83382.1"/>
    </source>
</evidence>
<evidence type="ECO:0000313" key="1">
    <source>
        <dbReference type="EMBL" id="KAF7477999.1"/>
    </source>
</evidence>
<accession>A0A5E4CR07</accession>
<name>A0A5E4CR07_MARMO</name>
<evidence type="ECO:0000313" key="3">
    <source>
        <dbReference type="Proteomes" id="UP000335636"/>
    </source>
</evidence>
<dbReference type="Proteomes" id="UP000335636">
    <property type="component" value="Unassembled WGS sequence"/>
</dbReference>
<reference evidence="2 3" key="1">
    <citation type="submission" date="2019-04" db="EMBL/GenBank/DDBJ databases">
        <authorList>
            <person name="Alioto T."/>
            <person name="Alioto T."/>
        </authorList>
    </citation>
    <scope>NUCLEOTIDE SEQUENCE [LARGE SCALE GENOMIC DNA]</scope>
</reference>
<gene>
    <name evidence="1" type="ORF">GHT09_010948</name>
    <name evidence="2" type="ORF">MONAX_5E006315</name>
</gene>
<dbReference type="EMBL" id="CABDUW010001693">
    <property type="protein sequence ID" value="VTJ83382.1"/>
    <property type="molecule type" value="Genomic_DNA"/>
</dbReference>
<proteinExistence type="predicted"/>
<dbReference type="Proteomes" id="UP000662637">
    <property type="component" value="Unassembled WGS sequence"/>
</dbReference>
<dbReference type="EMBL" id="WJEC01001760">
    <property type="protein sequence ID" value="KAF7477999.1"/>
    <property type="molecule type" value="Genomic_DNA"/>
</dbReference>
<reference evidence="1" key="2">
    <citation type="submission" date="2020-08" db="EMBL/GenBank/DDBJ databases">
        <authorList>
            <person name="Shumante A."/>
            <person name="Zimin A.V."/>
            <person name="Puiu D."/>
            <person name="Salzberg S.L."/>
        </authorList>
    </citation>
    <scope>NUCLEOTIDE SEQUENCE</scope>
    <source>
        <strain evidence="1">WC2-LM</strain>
        <tissue evidence="1">Liver</tissue>
    </source>
</reference>
<dbReference type="AlphaFoldDB" id="A0A5E4CR07"/>